<name>Q11A38_TRIEI</name>
<proteinExistence type="predicted"/>
<dbReference type="RefSeq" id="WP_011610034.1">
    <property type="nucleotide sequence ID" value="NC_008312.1"/>
</dbReference>
<dbReference type="HOGENOM" id="CLU_192232_0_0_3"/>
<evidence type="ECO:0000256" key="1">
    <source>
        <dbReference type="SAM" id="MobiDB-lite"/>
    </source>
</evidence>
<reference evidence="2" key="1">
    <citation type="submission" date="2006-06" db="EMBL/GenBank/DDBJ databases">
        <title>Complete sequence of Trichodesmium erythraeum IMS101.</title>
        <authorList>
            <consortium name="US DOE Joint Genome Institute"/>
            <person name="Copeland A."/>
            <person name="Lucas S."/>
            <person name="Lapidus A."/>
            <person name="Barry K."/>
            <person name="Detter J.C."/>
            <person name="Glavina del Rio T."/>
            <person name="Hammon N."/>
            <person name="Israni S."/>
            <person name="Dalin E."/>
            <person name="Tice H."/>
            <person name="Pitluck S."/>
            <person name="Kiss H."/>
            <person name="Munk A.C."/>
            <person name="Brettin T."/>
            <person name="Bruce D."/>
            <person name="Han C."/>
            <person name="Tapia R."/>
            <person name="Gilna P."/>
            <person name="Schmutz J."/>
            <person name="Larimer F."/>
            <person name="Land M."/>
            <person name="Hauser L."/>
            <person name="Kyrpides N."/>
            <person name="Kim E."/>
            <person name="Richardson P."/>
        </authorList>
    </citation>
    <scope>NUCLEOTIDE SEQUENCE [LARGE SCALE GENOMIC DNA]</scope>
    <source>
        <strain evidence="2">IMS101</strain>
    </source>
</reference>
<dbReference type="EMBL" id="CP000393">
    <property type="protein sequence ID" value="ABG49636.1"/>
    <property type="molecule type" value="Genomic_DNA"/>
</dbReference>
<dbReference type="KEGG" id="ter:Tery_0141"/>
<dbReference type="OrthoDB" id="10014697at2"/>
<protein>
    <submittedName>
        <fullName evidence="2">Uncharacterized protein</fullName>
    </submittedName>
</protein>
<feature type="compositionally biased region" description="Low complexity" evidence="1">
    <location>
        <begin position="8"/>
        <end position="20"/>
    </location>
</feature>
<dbReference type="AlphaFoldDB" id="Q11A38"/>
<sequence length="87" mass="9887">MANNLLISESSSSFSKADSSLDAARKVHEEGKSTNQTRTLKQMKSLYQTDQQVKLLHLEAEIETLLLELRTIRERNLVSLIEKEVSL</sequence>
<evidence type="ECO:0000313" key="2">
    <source>
        <dbReference type="EMBL" id="ABG49636.1"/>
    </source>
</evidence>
<organism evidence="2">
    <name type="scientific">Trichodesmium erythraeum (strain IMS101)</name>
    <dbReference type="NCBI Taxonomy" id="203124"/>
    <lineage>
        <taxon>Bacteria</taxon>
        <taxon>Bacillati</taxon>
        <taxon>Cyanobacteriota</taxon>
        <taxon>Cyanophyceae</taxon>
        <taxon>Oscillatoriophycideae</taxon>
        <taxon>Oscillatoriales</taxon>
        <taxon>Microcoleaceae</taxon>
        <taxon>Trichodesmium</taxon>
    </lineage>
</organism>
<accession>Q11A38</accession>
<feature type="region of interest" description="Disordered" evidence="1">
    <location>
        <begin position="1"/>
        <end position="38"/>
    </location>
</feature>
<gene>
    <name evidence="2" type="ordered locus">Tery_0141</name>
</gene>
<feature type="compositionally biased region" description="Basic and acidic residues" evidence="1">
    <location>
        <begin position="23"/>
        <end position="32"/>
    </location>
</feature>